<dbReference type="Proteomes" id="UP000001471">
    <property type="component" value="Unassembled WGS sequence"/>
</dbReference>
<evidence type="ECO:0000313" key="2">
    <source>
        <dbReference type="Proteomes" id="UP000001471"/>
    </source>
</evidence>
<accession>B2WI54</accession>
<dbReference type="AlphaFoldDB" id="B2WI54"/>
<evidence type="ECO:0000313" key="1">
    <source>
        <dbReference type="EMBL" id="EDU42714.1"/>
    </source>
</evidence>
<name>B2WI54_PYRTR</name>
<dbReference type="EMBL" id="DS231625">
    <property type="protein sequence ID" value="EDU42714.1"/>
    <property type="molecule type" value="Genomic_DNA"/>
</dbReference>
<sequence>MLYTYGARCPRSEESEDSSVADARGVFLGGSDAVSKSRTAIRMSRITHRGAPLSF</sequence>
<organism evidence="1 2">
    <name type="scientific">Pyrenophora tritici-repentis (strain Pt-1C-BFP)</name>
    <name type="common">Wheat tan spot fungus</name>
    <name type="synonym">Drechslera tritici-repentis</name>
    <dbReference type="NCBI Taxonomy" id="426418"/>
    <lineage>
        <taxon>Eukaryota</taxon>
        <taxon>Fungi</taxon>
        <taxon>Dikarya</taxon>
        <taxon>Ascomycota</taxon>
        <taxon>Pezizomycotina</taxon>
        <taxon>Dothideomycetes</taxon>
        <taxon>Pleosporomycetidae</taxon>
        <taxon>Pleosporales</taxon>
        <taxon>Pleosporineae</taxon>
        <taxon>Pleosporaceae</taxon>
        <taxon>Pyrenophora</taxon>
    </lineage>
</organism>
<dbReference type="InParanoid" id="B2WI54"/>
<protein>
    <submittedName>
        <fullName evidence="1">Uncharacterized protein</fullName>
    </submittedName>
</protein>
<proteinExistence type="predicted"/>
<reference evidence="2" key="1">
    <citation type="journal article" date="2013" name="G3 (Bethesda)">
        <title>Comparative genomics of a plant-pathogenic fungus, Pyrenophora tritici-repentis, reveals transduplication and the impact of repeat elements on pathogenicity and population divergence.</title>
        <authorList>
            <person name="Manning V.A."/>
            <person name="Pandelova I."/>
            <person name="Dhillon B."/>
            <person name="Wilhelm L.J."/>
            <person name="Goodwin S.B."/>
            <person name="Berlin A.M."/>
            <person name="Figueroa M."/>
            <person name="Freitag M."/>
            <person name="Hane J.K."/>
            <person name="Henrissat B."/>
            <person name="Holman W.H."/>
            <person name="Kodira C.D."/>
            <person name="Martin J."/>
            <person name="Oliver R.P."/>
            <person name="Robbertse B."/>
            <person name="Schackwitz W."/>
            <person name="Schwartz D.C."/>
            <person name="Spatafora J.W."/>
            <person name="Turgeon B.G."/>
            <person name="Yandava C."/>
            <person name="Young S."/>
            <person name="Zhou S."/>
            <person name="Zeng Q."/>
            <person name="Grigoriev I.V."/>
            <person name="Ma L.-J."/>
            <person name="Ciuffetti L.M."/>
        </authorList>
    </citation>
    <scope>NUCLEOTIDE SEQUENCE [LARGE SCALE GENOMIC DNA]</scope>
    <source>
        <strain evidence="2">Pt-1C-BFP</strain>
    </source>
</reference>
<dbReference type="HOGENOM" id="CLU_3033459_0_0_1"/>
<gene>
    <name evidence="1" type="ORF">PTRG_09663</name>
</gene>